<dbReference type="Proteomes" id="UP000178943">
    <property type="component" value="Unassembled WGS sequence"/>
</dbReference>
<dbReference type="GO" id="GO:0003700">
    <property type="term" value="F:DNA-binding transcription factor activity"/>
    <property type="evidence" value="ECO:0007669"/>
    <property type="project" value="TreeGrafter"/>
</dbReference>
<proteinExistence type="predicted"/>
<dbReference type="InterPro" id="IPR018490">
    <property type="entry name" value="cNMP-bd_dom_sf"/>
</dbReference>
<evidence type="ECO:0000259" key="1">
    <source>
        <dbReference type="PROSITE" id="PS50042"/>
    </source>
</evidence>
<dbReference type="InterPro" id="IPR018488">
    <property type="entry name" value="cNMP-bd_CS"/>
</dbReference>
<dbReference type="STRING" id="1817863.A2Y62_07670"/>
<evidence type="ECO:0000313" key="2">
    <source>
        <dbReference type="EMBL" id="OGF59955.1"/>
    </source>
</evidence>
<dbReference type="PANTHER" id="PTHR24567">
    <property type="entry name" value="CRP FAMILY TRANSCRIPTIONAL REGULATORY PROTEIN"/>
    <property type="match status" value="1"/>
</dbReference>
<comment type="caution">
    <text evidence="2">The sequence shown here is derived from an EMBL/GenBank/DDBJ whole genome shotgun (WGS) entry which is preliminary data.</text>
</comment>
<reference evidence="2 3" key="1">
    <citation type="journal article" date="2016" name="Nat. Commun.">
        <title>Thousands of microbial genomes shed light on interconnected biogeochemical processes in an aquifer system.</title>
        <authorList>
            <person name="Anantharaman K."/>
            <person name="Brown C.T."/>
            <person name="Hug L.A."/>
            <person name="Sharon I."/>
            <person name="Castelle C.J."/>
            <person name="Probst A.J."/>
            <person name="Thomas B.C."/>
            <person name="Singh A."/>
            <person name="Wilkins M.J."/>
            <person name="Karaoz U."/>
            <person name="Brodie E.L."/>
            <person name="Williams K.H."/>
            <person name="Hubbard S.S."/>
            <person name="Banfield J.F."/>
        </authorList>
    </citation>
    <scope>NUCLEOTIDE SEQUENCE [LARGE SCALE GENOMIC DNA]</scope>
</reference>
<feature type="domain" description="Cyclic nucleotide-binding" evidence="1">
    <location>
        <begin position="15"/>
        <end position="122"/>
    </location>
</feature>
<dbReference type="InterPro" id="IPR000595">
    <property type="entry name" value="cNMP-bd_dom"/>
</dbReference>
<sequence length="157" mass="17862">MAVDLDRKISILKEKGLSSSELRLLATFSKEEKFYMDQVIFREGDFGEKLFIIIDGEVRISKYIPGVGEEALAILGRGEFFGEMALVDNSPRSADAIAQTSSVTVLAIEREVLHQILSRDAESSFQFLYILCKILSNRLREINLKIYQWRMMAGNFT</sequence>
<dbReference type="AlphaFoldDB" id="A0A1F5V985"/>
<dbReference type="CDD" id="cd00038">
    <property type="entry name" value="CAP_ED"/>
    <property type="match status" value="1"/>
</dbReference>
<dbReference type="SMART" id="SM00100">
    <property type="entry name" value="cNMP"/>
    <property type="match status" value="1"/>
</dbReference>
<dbReference type="InterPro" id="IPR014710">
    <property type="entry name" value="RmlC-like_jellyroll"/>
</dbReference>
<gene>
    <name evidence="2" type="ORF">A2Y62_07670</name>
</gene>
<accession>A0A1F5V985</accession>
<dbReference type="InterPro" id="IPR050397">
    <property type="entry name" value="Env_Response_Regulators"/>
</dbReference>
<dbReference type="PROSITE" id="PS00889">
    <property type="entry name" value="CNMP_BINDING_2"/>
    <property type="match status" value="1"/>
</dbReference>
<organism evidence="2 3">
    <name type="scientific">Candidatus Fischerbacteria bacterium RBG_13_37_8</name>
    <dbReference type="NCBI Taxonomy" id="1817863"/>
    <lineage>
        <taxon>Bacteria</taxon>
        <taxon>Candidatus Fischeribacteriota</taxon>
    </lineage>
</organism>
<dbReference type="PANTHER" id="PTHR24567:SF74">
    <property type="entry name" value="HTH-TYPE TRANSCRIPTIONAL REGULATOR ARCR"/>
    <property type="match status" value="1"/>
</dbReference>
<protein>
    <recommendedName>
        <fullName evidence="1">Cyclic nucleotide-binding domain-containing protein</fullName>
    </recommendedName>
</protein>
<dbReference type="EMBL" id="MFGW01000205">
    <property type="protein sequence ID" value="OGF59955.1"/>
    <property type="molecule type" value="Genomic_DNA"/>
</dbReference>
<dbReference type="Pfam" id="PF00027">
    <property type="entry name" value="cNMP_binding"/>
    <property type="match status" value="1"/>
</dbReference>
<dbReference type="Gene3D" id="2.60.120.10">
    <property type="entry name" value="Jelly Rolls"/>
    <property type="match status" value="1"/>
</dbReference>
<dbReference type="SUPFAM" id="SSF51206">
    <property type="entry name" value="cAMP-binding domain-like"/>
    <property type="match status" value="1"/>
</dbReference>
<evidence type="ECO:0000313" key="3">
    <source>
        <dbReference type="Proteomes" id="UP000178943"/>
    </source>
</evidence>
<name>A0A1F5V985_9BACT</name>
<dbReference type="PROSITE" id="PS50042">
    <property type="entry name" value="CNMP_BINDING_3"/>
    <property type="match status" value="1"/>
</dbReference>
<dbReference type="GO" id="GO:0005829">
    <property type="term" value="C:cytosol"/>
    <property type="evidence" value="ECO:0007669"/>
    <property type="project" value="TreeGrafter"/>
</dbReference>